<dbReference type="Proteomes" id="UP000315388">
    <property type="component" value="Unassembled WGS sequence"/>
</dbReference>
<gene>
    <name evidence="2" type="ORF">FHY56_15910</name>
</gene>
<evidence type="ECO:0000259" key="1">
    <source>
        <dbReference type="Pfam" id="PF09370"/>
    </source>
</evidence>
<dbReference type="GO" id="GO:0003824">
    <property type="term" value="F:catalytic activity"/>
    <property type="evidence" value="ECO:0007669"/>
    <property type="project" value="InterPro"/>
</dbReference>
<feature type="domain" description="TIM-barrel" evidence="1">
    <location>
        <begin position="105"/>
        <end position="205"/>
    </location>
</feature>
<protein>
    <recommendedName>
        <fullName evidence="1">TIM-barrel domain-containing protein</fullName>
    </recommendedName>
</protein>
<evidence type="ECO:0000313" key="3">
    <source>
        <dbReference type="Proteomes" id="UP000315388"/>
    </source>
</evidence>
<dbReference type="InterPro" id="IPR013785">
    <property type="entry name" value="Aldolase_TIM"/>
</dbReference>
<dbReference type="Gene3D" id="3.20.20.70">
    <property type="entry name" value="Aldolase class I"/>
    <property type="match status" value="1"/>
</dbReference>
<evidence type="ECO:0000313" key="2">
    <source>
        <dbReference type="EMBL" id="TPF74164.1"/>
    </source>
</evidence>
<sequence>MFYRAKLHRHMLWRFSKNRNCDEIQRNKQAPMKPHHVKLLTSVSSALIAPYDVIICPGLAGLPRQALEVAALLPISAMNEPTLAFLKSDAQLTHNGFQEKQDVSAVTLALMMADPFLRPQAIFDLLRRKRIKRVTNYPTIQLHDGDSARAFKSASIGLNREIEMMTAFCQAGFAGTAFVTSLDAARLMLQAGADTLVLHPGLFLLDWRSRATAAKRINQTLLHLRADENAKAKILVMKPDGYGAELDTICQMADGTVTFEL</sequence>
<reference evidence="2 3" key="1">
    <citation type="journal article" date="2003" name="Int. J. Syst. Evol. Microbiol.">
        <title>Towards a standardized format for the description of a novel species (of an established genus): Ochrobactrum gallinifaecis sp. nov.</title>
        <authorList>
            <person name="Kampfer P."/>
            <person name="Buczolits S."/>
            <person name="Albrecht A."/>
            <person name="Busse H.J."/>
            <person name="Stackebrandt E."/>
        </authorList>
    </citation>
    <scope>NUCLEOTIDE SEQUENCE [LARGE SCALE GENOMIC DNA]</scope>
    <source>
        <strain evidence="2 3">ISO 196</strain>
    </source>
</reference>
<dbReference type="Pfam" id="PF09370">
    <property type="entry name" value="PEP_hydrolase"/>
    <property type="match status" value="1"/>
</dbReference>
<dbReference type="SUPFAM" id="SSF51621">
    <property type="entry name" value="Phosphoenolpyruvate/pyruvate domain"/>
    <property type="match status" value="1"/>
</dbReference>
<name>A0A502BJ86_9HYPH</name>
<dbReference type="AlphaFoldDB" id="A0A502BJ86"/>
<dbReference type="EMBL" id="VEWJ01000015">
    <property type="protein sequence ID" value="TPF74164.1"/>
    <property type="molecule type" value="Genomic_DNA"/>
</dbReference>
<organism evidence="2 3">
    <name type="scientific">Brucella gallinifaecis</name>
    <dbReference type="NCBI Taxonomy" id="215590"/>
    <lineage>
        <taxon>Bacteria</taxon>
        <taxon>Pseudomonadati</taxon>
        <taxon>Pseudomonadota</taxon>
        <taxon>Alphaproteobacteria</taxon>
        <taxon>Hyphomicrobiales</taxon>
        <taxon>Brucellaceae</taxon>
        <taxon>Brucella/Ochrobactrum group</taxon>
        <taxon>Brucella</taxon>
    </lineage>
</organism>
<comment type="caution">
    <text evidence="2">The sequence shown here is derived from an EMBL/GenBank/DDBJ whole genome shotgun (WGS) entry which is preliminary data.</text>
</comment>
<accession>A0A502BJ86</accession>
<dbReference type="InterPro" id="IPR009215">
    <property type="entry name" value="TIM-br_IGPS-like"/>
</dbReference>
<proteinExistence type="predicted"/>
<keyword evidence="3" id="KW-1185">Reference proteome</keyword>
<dbReference type="InterPro" id="IPR015813">
    <property type="entry name" value="Pyrv/PenolPyrv_kinase-like_dom"/>
</dbReference>